<feature type="compositionally biased region" description="Low complexity" evidence="14">
    <location>
        <begin position="827"/>
        <end position="840"/>
    </location>
</feature>
<comment type="similarity">
    <text evidence="3">Belongs to the MADD family.</text>
</comment>
<comment type="function">
    <text evidence="10">Guanyl-nucleotide exchange factor that regulates small GTPases of the Rab family. Converts GDP-bound inactive form of RAB27A and RAB27B to the GTP-bound active forms. Converts GDP-bound inactive form of RAB3A, RAB3C and RAB3D to the GTP-bound active forms, GTPases involved in synaptic vesicle exocytosis and vesicle secretion. Plays a role in synaptic vesicle formation and in vesicle trafficking at the neuromuscular junction. Involved in up-regulating a post-docking step of synaptic exocytosis in central synapses. Probably by binding to the motor proteins KIF1B and KIF1A, mediates motor-dependent transport of GTP-RAB3A-positive vesicles to the presynaptic nerve terminals. Plays a role in TNFA-mediated activation of the MAPK pathway, including ERK1/2. May link TNFRSF1A with MAP kinase activation. May be involved in the regulation of TNFA-induced apoptosis.</text>
</comment>
<dbReference type="Gene3D" id="3.30.450.200">
    <property type="match status" value="1"/>
</dbReference>
<dbReference type="PANTHER" id="PTHR13008:SF7">
    <property type="entry name" value="MAP KINASE-ACTIVATING DEATH DOMAIN PROTEIN"/>
    <property type="match status" value="1"/>
</dbReference>
<dbReference type="GO" id="GO:0005737">
    <property type="term" value="C:cytoplasm"/>
    <property type="evidence" value="ECO:0007669"/>
    <property type="project" value="UniProtKB-SubCell"/>
</dbReference>
<evidence type="ECO:0000256" key="7">
    <source>
        <dbReference type="ARBA" id="ARBA00022658"/>
    </source>
</evidence>
<comment type="subunit">
    <text evidence="11">Interacts (via death domain) with TNFRSF1A (via death domain). Interacts with PIDD1. Interacts with YWHAZ. Interacts (via death domain) with KIF1B; links the motor KIF1B to Rab3-carrying vesicles in anterograde synaptic vesicle transport. Interacts with KIF1A. Interacts (via uDENN domain) with RAB3A, RAB3B, RAB3C and RAB3D; the GTP-bound form of the Rab proteins is preferred for interaction.</text>
</comment>
<dbReference type="Ensembl" id="ENSSSCT00050015695.1">
    <property type="protein sequence ID" value="ENSSSCP00050006405.1"/>
    <property type="gene ID" value="ENSSSCG00050011543.1"/>
</dbReference>
<feature type="compositionally biased region" description="Polar residues" evidence="14">
    <location>
        <begin position="1151"/>
        <end position="1169"/>
    </location>
</feature>
<dbReference type="Pfam" id="PF02141">
    <property type="entry name" value="DENN"/>
    <property type="match status" value="1"/>
</dbReference>
<feature type="compositionally biased region" description="Basic and acidic residues" evidence="14">
    <location>
        <begin position="108"/>
        <end position="122"/>
    </location>
</feature>
<name>A0A8D1K354_PIG</name>
<dbReference type="Pfam" id="PF25328">
    <property type="entry name" value="PH_MADD"/>
    <property type="match status" value="1"/>
</dbReference>
<feature type="region of interest" description="Disordered" evidence="14">
    <location>
        <begin position="871"/>
        <end position="921"/>
    </location>
</feature>
<reference evidence="16" key="1">
    <citation type="submission" date="2025-08" db="UniProtKB">
        <authorList>
            <consortium name="Ensembl"/>
        </authorList>
    </citation>
    <scope>IDENTIFICATION</scope>
</reference>
<evidence type="ECO:0000256" key="5">
    <source>
        <dbReference type="ARBA" id="ARBA00022475"/>
    </source>
</evidence>
<feature type="region of interest" description="Disordered" evidence="14">
    <location>
        <begin position="601"/>
        <end position="635"/>
    </location>
</feature>
<protein>
    <recommendedName>
        <fullName evidence="4">MAP kinase-activating death domain protein</fullName>
    </recommendedName>
    <alternativeName>
        <fullName evidence="12">Rab3 GDP/GTP exchange factor</fullName>
    </alternativeName>
    <alternativeName>
        <fullName evidence="13">Rab3 GDP/GTP exchange protein</fullName>
    </alternativeName>
</protein>
<dbReference type="PANTHER" id="PTHR13008">
    <property type="entry name" value="MAP-KINASE ACTIVATING DEATH DOMAIN PROTEIN MADD /DENN/AEX-3 C.ELEGANS"/>
    <property type="match status" value="1"/>
</dbReference>
<dbReference type="GO" id="GO:0005886">
    <property type="term" value="C:plasma membrane"/>
    <property type="evidence" value="ECO:0007669"/>
    <property type="project" value="UniProtKB-SubCell"/>
</dbReference>
<feature type="region of interest" description="Disordered" evidence="14">
    <location>
        <begin position="1557"/>
        <end position="1589"/>
    </location>
</feature>
<feature type="compositionally biased region" description="Polar residues" evidence="14">
    <location>
        <begin position="1120"/>
        <end position="1135"/>
    </location>
</feature>
<evidence type="ECO:0000313" key="16">
    <source>
        <dbReference type="Ensembl" id="ENSSSCP00050006405.1"/>
    </source>
</evidence>
<keyword evidence="5" id="KW-1003">Cell membrane</keyword>
<feature type="region of interest" description="Disordered" evidence="14">
    <location>
        <begin position="679"/>
        <end position="842"/>
    </location>
</feature>
<dbReference type="Gene3D" id="3.40.50.11500">
    <property type="match status" value="1"/>
</dbReference>
<accession>A0A8D1K354</accession>
<dbReference type="InterPro" id="IPR057469">
    <property type="entry name" value="PH_MADD"/>
</dbReference>
<dbReference type="InterPro" id="IPR043153">
    <property type="entry name" value="DENN_C"/>
</dbReference>
<dbReference type="SMART" id="SM00800">
    <property type="entry name" value="uDENN"/>
    <property type="match status" value="1"/>
</dbReference>
<sequence length="1589" mass="176491">MVQKKKFCPRLLDYLVIVGARHPSSDSVAQTPELLRRYPLEDHPEFPLPPDVVFFCQPEGCLSVRQRRMSLRDDTSFVFTLTDKDTGVTRYGICVNFYRSFQKRVPKEKGEAGAGSRGKEGPRATCVSEEVSTESSESGSTLQPPSADSTPDVNQSPRGKRRAKAGSRSRNSTLTSLCVLSHYPFFSTFRECLYTLKRLVDCCSERLLGKKLGLPRGIQRDTMWRIFTGSLLVEEKSSALLHDLREIEAWIYRLLRSPVPISGQKRVDIEVLPQELQQALTFALPDPSRFTLVDFPLHLPLELLGVDACLQVLTCILLEHKVVLQSRDYNALSMSVMAFVAMIYPLEYMFPVIPLLPTCMASAEQLLLAPTPYIIGVPASFFLYKLDFKMPDDVWLVDLDSNRVIAPTNAEVLPILPEPESLELKKHLKQALASMSLNTQPILNLEKFHEGQEIPLLSGRPSNDLQSTPSTEFNPLIYGNDVDSVDVATRVAMVRFFNSPNVLQGFQMHTRTLRLFPRPVVAFQAGSFLASRPRQTPFAEKLARTQAVEYFGEWILNPTNYAFQRIHNNMFDPALIGDKPKWYAHQLQPIHYRVYDSSSQLAEALSVPPERDSDSDPTDDSGSDSMDYDDSSSSYSSLGDFVSEMMKCDINGDTPNVDPLTHAALGDASEVAIDDLQNQKEAEEPGPESENSQENPPLRSSSSTTASSSPSTIIHGAGSEPADSVEMDNKAAVGISKPLATMPPSIGKLNVDRHQAEIGEGSVRRRTYDSPHFEPQCGFPPEEDDDEQGESYTPRFSQHVNGNRAQRLLRPNSLKLASDSDAESDSRASSPTSTVSNNSTEGFGGIMSFASSLYRNHSTSFSLSNLTLPTKGAREKTTPFPSLKGNRRALVDQKSSVIKHSPTVKREPPSPQGRSSNSSENQQFLKEVVHSVLDGQGVGWLNMKKVRRLLESEQLRVFVLSKLNRTVQSEDDARQDIIPDVEISRKVYKGMLDLLKCTVLSLEQSYAHAGLGGMASIFGLLEIAQTHYYSKEPDKRKRSPTESVNIPVGKDPGLAGRGDPKAVAQLRVPQLGPWAPSATGKSPKELDTRSLKEENFVASIGPEVIKPTFDLGETEEKKSQVSADSGVSLTSGSQRTDPDSVIGVSPAVMIRSSSQDSEVSTVVSNSSGETLGADSDLSSNAGDGPGGEGSARLAGSRGTLSDSEIETNSATSAIFGKAHSLKPSVKEKLMGSPVRSSEDVSQRVYLYEGLLGKERSTLWDQMQFWEDAFLDAVMLEREGMGMDQGPQEMIDRYLSLGEHDRKRLEDDEDRLLATLLHNLISYMLLMKVNKNDIRKKVRRLMGKSHIGLVYSQQINEVLDQLANLNGRDLSIRSSGSRHMKKQTFVVHAGTDTNGDIFFMEVCDDCVVLRSNIGTVYERWWYEKLINMTYCPKTKVLCLWRRNGSETQLNKFYTKKCRELYYCVKDSMERAAARQQSIKPGPELGGEFPVQDMKTGEGGLLQVTLEGINLKFMHSQVFIELNHIKKCNTVRGVFVLEEFGNYTILLLGLDSHGSNSNLGAPEEGLETEKKRLCREVRRSRSDREEEGTLR</sequence>
<dbReference type="PROSITE" id="PS50211">
    <property type="entry name" value="DENN"/>
    <property type="match status" value="1"/>
</dbReference>
<dbReference type="InterPro" id="IPR039980">
    <property type="entry name" value="MADD"/>
</dbReference>
<feature type="region of interest" description="Disordered" evidence="14">
    <location>
        <begin position="1031"/>
        <end position="1057"/>
    </location>
</feature>
<dbReference type="SMART" id="SM00799">
    <property type="entry name" value="DENN"/>
    <property type="match status" value="1"/>
</dbReference>
<feature type="compositionally biased region" description="Basic residues" evidence="14">
    <location>
        <begin position="158"/>
        <end position="167"/>
    </location>
</feature>
<dbReference type="Proteomes" id="UP000694571">
    <property type="component" value="Unplaced"/>
</dbReference>
<dbReference type="Pfam" id="PF03456">
    <property type="entry name" value="uDENN"/>
    <property type="match status" value="1"/>
</dbReference>
<evidence type="ECO:0000256" key="10">
    <source>
        <dbReference type="ARBA" id="ARBA00060181"/>
    </source>
</evidence>
<feature type="compositionally biased region" description="Basic and acidic residues" evidence="14">
    <location>
        <begin position="1565"/>
        <end position="1589"/>
    </location>
</feature>
<evidence type="ECO:0000256" key="12">
    <source>
        <dbReference type="ARBA" id="ARBA00079552"/>
    </source>
</evidence>
<feature type="region of interest" description="Disordered" evidence="14">
    <location>
        <begin position="1070"/>
        <end position="1089"/>
    </location>
</feature>
<evidence type="ECO:0000256" key="4">
    <source>
        <dbReference type="ARBA" id="ARBA00017868"/>
    </source>
</evidence>
<feature type="compositionally biased region" description="Low complexity" evidence="14">
    <location>
        <begin position="127"/>
        <end position="141"/>
    </location>
</feature>
<dbReference type="GO" id="GO:0005085">
    <property type="term" value="F:guanyl-nucleotide exchange factor activity"/>
    <property type="evidence" value="ECO:0007669"/>
    <property type="project" value="UniProtKB-KW"/>
</dbReference>
<evidence type="ECO:0000256" key="13">
    <source>
        <dbReference type="ARBA" id="ARBA00081633"/>
    </source>
</evidence>
<keyword evidence="6" id="KW-0963">Cytoplasm</keyword>
<dbReference type="InterPro" id="IPR005112">
    <property type="entry name" value="dDENN_dom"/>
</dbReference>
<evidence type="ECO:0000256" key="2">
    <source>
        <dbReference type="ARBA" id="ARBA00004496"/>
    </source>
</evidence>
<evidence type="ECO:0000256" key="14">
    <source>
        <dbReference type="SAM" id="MobiDB-lite"/>
    </source>
</evidence>
<keyword evidence="8" id="KW-0053">Apoptosis</keyword>
<feature type="compositionally biased region" description="Polar residues" evidence="14">
    <location>
        <begin position="142"/>
        <end position="157"/>
    </location>
</feature>
<evidence type="ECO:0000256" key="9">
    <source>
        <dbReference type="ARBA" id="ARBA00023136"/>
    </source>
</evidence>
<keyword evidence="7" id="KW-0344">Guanine-nucleotide releasing factor</keyword>
<dbReference type="InterPro" id="IPR056574">
    <property type="entry name" value="Death_MADD"/>
</dbReference>
<evidence type="ECO:0000256" key="1">
    <source>
        <dbReference type="ARBA" id="ARBA00004236"/>
    </source>
</evidence>
<dbReference type="FunFam" id="3.40.50.11500:FF:000002">
    <property type="entry name" value="MAP kinase-activating death domain protein-like Protein"/>
    <property type="match status" value="1"/>
</dbReference>
<dbReference type="GO" id="GO:0006915">
    <property type="term" value="P:apoptotic process"/>
    <property type="evidence" value="ECO:0007669"/>
    <property type="project" value="UniProtKB-KW"/>
</dbReference>
<feature type="region of interest" description="Disordered" evidence="14">
    <location>
        <begin position="108"/>
        <end position="168"/>
    </location>
</feature>
<feature type="compositionally biased region" description="Polar residues" evidence="14">
    <location>
        <begin position="689"/>
        <end position="699"/>
    </location>
</feature>
<feature type="compositionally biased region" description="Low complexity" evidence="14">
    <location>
        <begin position="700"/>
        <end position="712"/>
    </location>
</feature>
<evidence type="ECO:0000259" key="15">
    <source>
        <dbReference type="PROSITE" id="PS50211"/>
    </source>
</evidence>
<feature type="compositionally biased region" description="Polar residues" evidence="14">
    <location>
        <begin position="912"/>
        <end position="921"/>
    </location>
</feature>
<feature type="compositionally biased region" description="Polar residues" evidence="14">
    <location>
        <begin position="790"/>
        <end position="804"/>
    </location>
</feature>
<proteinExistence type="inferred from homology"/>
<dbReference type="SMART" id="SM00801">
    <property type="entry name" value="dDENN"/>
    <property type="match status" value="1"/>
</dbReference>
<dbReference type="InterPro" id="IPR037516">
    <property type="entry name" value="Tripartite_DENN"/>
</dbReference>
<evidence type="ECO:0000256" key="8">
    <source>
        <dbReference type="ARBA" id="ARBA00022703"/>
    </source>
</evidence>
<dbReference type="InterPro" id="IPR001194">
    <property type="entry name" value="cDENN_dom"/>
</dbReference>
<feature type="compositionally biased region" description="Acidic residues" evidence="14">
    <location>
        <begin position="615"/>
        <end position="630"/>
    </location>
</feature>
<evidence type="ECO:0000256" key="11">
    <source>
        <dbReference type="ARBA" id="ARBA00064743"/>
    </source>
</evidence>
<dbReference type="InterPro" id="IPR005113">
    <property type="entry name" value="uDENN_dom"/>
</dbReference>
<comment type="subcellular location">
    <subcellularLocation>
        <location evidence="1">Cell membrane</location>
    </subcellularLocation>
    <subcellularLocation>
        <location evidence="2">Cytoplasm</location>
    </subcellularLocation>
</comment>
<dbReference type="Pfam" id="PF23629">
    <property type="entry name" value="Death_MADD"/>
    <property type="match status" value="1"/>
</dbReference>
<evidence type="ECO:0000313" key="17">
    <source>
        <dbReference type="Proteomes" id="UP000694571"/>
    </source>
</evidence>
<keyword evidence="9" id="KW-0472">Membrane</keyword>
<evidence type="ECO:0000256" key="3">
    <source>
        <dbReference type="ARBA" id="ARBA00005978"/>
    </source>
</evidence>
<gene>
    <name evidence="16" type="primary">MADD</name>
</gene>
<feature type="compositionally biased region" description="Basic and acidic residues" evidence="14">
    <location>
        <begin position="750"/>
        <end position="772"/>
    </location>
</feature>
<feature type="domain" description="UDENN" evidence="15">
    <location>
        <begin position="14"/>
        <end position="565"/>
    </location>
</feature>
<evidence type="ECO:0000256" key="6">
    <source>
        <dbReference type="ARBA" id="ARBA00022490"/>
    </source>
</evidence>
<feature type="region of interest" description="Disordered" evidence="14">
    <location>
        <begin position="1107"/>
        <end position="1205"/>
    </location>
</feature>
<organism evidence="16 17">
    <name type="scientific">Sus scrofa</name>
    <name type="common">Pig</name>
    <dbReference type="NCBI Taxonomy" id="9823"/>
    <lineage>
        <taxon>Eukaryota</taxon>
        <taxon>Metazoa</taxon>
        <taxon>Chordata</taxon>
        <taxon>Craniata</taxon>
        <taxon>Vertebrata</taxon>
        <taxon>Euteleostomi</taxon>
        <taxon>Mammalia</taxon>
        <taxon>Eutheria</taxon>
        <taxon>Laurasiatheria</taxon>
        <taxon>Artiodactyla</taxon>
        <taxon>Suina</taxon>
        <taxon>Suidae</taxon>
        <taxon>Sus</taxon>
    </lineage>
</organism>